<sequence>MEQTQYKNVELYFGDLKAKIVATDAPKTIQILGFVQANRSTEFTSMNPIFISEGEFLQSLAISMAKNSLDAVAFDGRDLIIRAEVIISENSDEEKDYILFLCVPSKPLFDQASPSFSFPDYSLFFQNT</sequence>
<proteinExistence type="predicted"/>
<comment type="caution">
    <text evidence="1">The sequence shown here is derived from an EMBL/GenBank/DDBJ whole genome shotgun (WGS) entry which is preliminary data.</text>
</comment>
<accession>A0ABR2IMU7</accession>
<name>A0ABR2IMU7_9EUKA</name>
<keyword evidence="2" id="KW-1185">Reference proteome</keyword>
<organism evidence="1 2">
    <name type="scientific">Tritrichomonas musculus</name>
    <dbReference type="NCBI Taxonomy" id="1915356"/>
    <lineage>
        <taxon>Eukaryota</taxon>
        <taxon>Metamonada</taxon>
        <taxon>Parabasalia</taxon>
        <taxon>Tritrichomonadida</taxon>
        <taxon>Tritrichomonadidae</taxon>
        <taxon>Tritrichomonas</taxon>
    </lineage>
</organism>
<dbReference type="Proteomes" id="UP001470230">
    <property type="component" value="Unassembled WGS sequence"/>
</dbReference>
<reference evidence="1 2" key="1">
    <citation type="submission" date="2024-04" db="EMBL/GenBank/DDBJ databases">
        <title>Tritrichomonas musculus Genome.</title>
        <authorList>
            <person name="Alves-Ferreira E."/>
            <person name="Grigg M."/>
            <person name="Lorenzi H."/>
            <person name="Galac M."/>
        </authorList>
    </citation>
    <scope>NUCLEOTIDE SEQUENCE [LARGE SCALE GENOMIC DNA]</scope>
    <source>
        <strain evidence="1 2">EAF2021</strain>
    </source>
</reference>
<evidence type="ECO:0000313" key="2">
    <source>
        <dbReference type="Proteomes" id="UP001470230"/>
    </source>
</evidence>
<evidence type="ECO:0000313" key="1">
    <source>
        <dbReference type="EMBL" id="KAK8866308.1"/>
    </source>
</evidence>
<dbReference type="EMBL" id="JAPFFF010000015">
    <property type="protein sequence ID" value="KAK8866308.1"/>
    <property type="molecule type" value="Genomic_DNA"/>
</dbReference>
<protein>
    <submittedName>
        <fullName evidence="1">Uncharacterized protein</fullName>
    </submittedName>
</protein>
<gene>
    <name evidence="1" type="ORF">M9Y10_009268</name>
</gene>